<dbReference type="InterPro" id="IPR011430">
    <property type="entry name" value="UTP20_N"/>
</dbReference>
<dbReference type="Proteomes" id="UP000078046">
    <property type="component" value="Unassembled WGS sequence"/>
</dbReference>
<organism evidence="3 4">
    <name type="scientific">Intoshia linei</name>
    <dbReference type="NCBI Taxonomy" id="1819745"/>
    <lineage>
        <taxon>Eukaryota</taxon>
        <taxon>Metazoa</taxon>
        <taxon>Spiralia</taxon>
        <taxon>Lophotrochozoa</taxon>
        <taxon>Mesozoa</taxon>
        <taxon>Orthonectida</taxon>
        <taxon>Rhopaluridae</taxon>
        <taxon>Intoshia</taxon>
    </lineage>
</organism>
<evidence type="ECO:0000313" key="3">
    <source>
        <dbReference type="EMBL" id="OAF72072.1"/>
    </source>
</evidence>
<name>A0A177BES1_9BILA</name>
<feature type="domain" description="U3 small nucleolar RNA-associated protein 20" evidence="2">
    <location>
        <begin position="1554"/>
        <end position="1764"/>
    </location>
</feature>
<evidence type="ECO:0000259" key="2">
    <source>
        <dbReference type="Pfam" id="PF20416"/>
    </source>
</evidence>
<dbReference type="OrthoDB" id="360653at2759"/>
<keyword evidence="4" id="KW-1185">Reference proteome</keyword>
<comment type="caution">
    <text evidence="3">The sequence shown here is derived from an EMBL/GenBank/DDBJ whole genome shotgun (WGS) entry which is preliminary data.</text>
</comment>
<dbReference type="GO" id="GO:0030686">
    <property type="term" value="C:90S preribosome"/>
    <property type="evidence" value="ECO:0007669"/>
    <property type="project" value="TreeGrafter"/>
</dbReference>
<dbReference type="InterPro" id="IPR046523">
    <property type="entry name" value="UTP20_dom"/>
</dbReference>
<dbReference type="Pfam" id="PF20416">
    <property type="entry name" value="UTP20"/>
    <property type="match status" value="1"/>
</dbReference>
<dbReference type="Pfam" id="PF07539">
    <property type="entry name" value="UTP20_N"/>
    <property type="match status" value="1"/>
</dbReference>
<dbReference type="InterPro" id="IPR016024">
    <property type="entry name" value="ARM-type_fold"/>
</dbReference>
<dbReference type="PANTHER" id="PTHR17695:SF11">
    <property type="entry name" value="SMALL SUBUNIT PROCESSOME COMPONENT 20 HOMOLOG"/>
    <property type="match status" value="1"/>
</dbReference>
<evidence type="ECO:0000313" key="4">
    <source>
        <dbReference type="Proteomes" id="UP000078046"/>
    </source>
</evidence>
<reference evidence="3 4" key="1">
    <citation type="submission" date="2016-04" db="EMBL/GenBank/DDBJ databases">
        <title>The genome of Intoshia linei affirms orthonectids as highly simplified spiralians.</title>
        <authorList>
            <person name="Mikhailov K.V."/>
            <person name="Slusarev G.S."/>
            <person name="Nikitin M.A."/>
            <person name="Logacheva M.D."/>
            <person name="Penin A."/>
            <person name="Aleoshin V."/>
            <person name="Panchin Y.V."/>
        </authorList>
    </citation>
    <scope>NUCLEOTIDE SEQUENCE [LARGE SCALE GENOMIC DNA]</scope>
    <source>
        <strain evidence="3">Intl2013</strain>
        <tissue evidence="3">Whole animal</tissue>
    </source>
</reference>
<proteinExistence type="predicted"/>
<dbReference type="EMBL" id="LWCA01000006">
    <property type="protein sequence ID" value="OAF72072.1"/>
    <property type="molecule type" value="Genomic_DNA"/>
</dbReference>
<feature type="domain" description="U3 small nucleolar RNA-associated protein 20 N-terminal" evidence="1">
    <location>
        <begin position="801"/>
        <end position="1317"/>
    </location>
</feature>
<dbReference type="SUPFAM" id="SSF48371">
    <property type="entry name" value="ARM repeat"/>
    <property type="match status" value="1"/>
</dbReference>
<evidence type="ECO:0000259" key="1">
    <source>
        <dbReference type="Pfam" id="PF07539"/>
    </source>
</evidence>
<accession>A0A177BES1</accession>
<dbReference type="GO" id="GO:0032040">
    <property type="term" value="C:small-subunit processome"/>
    <property type="evidence" value="ECO:0007669"/>
    <property type="project" value="TreeGrafter"/>
</dbReference>
<gene>
    <name evidence="3" type="ORF">A3Q56_00163</name>
</gene>
<protein>
    <submittedName>
        <fullName evidence="3">Uncharacterized protein</fullName>
    </submittedName>
</protein>
<dbReference type="InterPro" id="IPR052575">
    <property type="entry name" value="SSU_processome_comp_20"/>
</dbReference>
<sequence length="2418" mass="283988">MPNKFKFLSFNKQLSQITVSNLNLNRFEEFNNKATIFINELEQQTELYKTKLFVEFKKNVSPKIKTLPQLIFHKCTVFDYFIKSFEISHSESIKPILRLVCRDYSKNSDILESILQCLVHVFKYLWKSIYTDLPQILNVVSNLLNDSIVRKEIVTFSAQSIAYVLKKSNFDCSVIENVLTFCDDENLIFGVSCIFSESIRGVCGGFYSNYQRLFDNIFSYIKIDTEISKLLKIFTYLLLDITKNYEKKSIWNFCQYLTNFDFLNEKYHAIFTFKLIIYCLTKIEKSGKLDNEKLKILSNWFIEIKDFHLLMNNNNLNNDILKFVESLYKNVETRCNVFTYMENYLQFLETDQRHAYYLNNIVNWISFNNFCQNLNVICEFYESNGLFNHFIEIMHNFPISMINPNNLLNLRSQSFKIANSFQENKNWTDIVQFKKILAFWTFLGNVGLDIEKEKSFLKSLFTLCINSLKQETISPKTIVNICNIAAEFFHYSCLSVSQNELISLNKYFYQKYKFLDVNLLKFTFGILSKHQTNDTSLNYYFDEYFDIYKFEILTPLVEKRILICKILFLCKNLHFLKMCIECDEIETSFYTFKNKNIKIQNFRIDLFLKAYNSDEYMLFVANFLLSQFFNQFTLWNNRVSRILSSYFGQSKFGGNLMSIVSQLFCFVFDTVLEPNSGSNLKFFENLHVFMNNNFHINQQKGMKTVLFEFLKNIFDLIKLNSGKLSKDVIHLLGSILKCQNFKSKNLKRKNKFIQMPLKISKTDSDPSNFIIKNQENDESSLRNVKDYFDTSKPFKIVSTIIFQSFASIKTVIKMDLESFYLEKLESGNMTMQKYALDCLTHHVDTFKVLKNFSDKFNLLLGEKWKSVLVVFNPNSEVCFFDSVVRSSVMFYVLRILKGKLVSKNFKSSFIIFKYMRYLDDTEMLLFLKLYVKSNVDELTFSQQQAITTNLHDLVLKNGFLLNQPVLERLLDIFINVLHQFIDKTHKYKEKTKVSVIRKKCLNSLLFLFKKKIKLNWSNEMITQLFNKIIIPLIYQFNPESESMLYQFIQSWCKNDHISMLTRPLILNDLNFLNSKLKTPSNLLDFLIQIFDIKSLKGSSAYILELSIFSELLNSDQNLLEPLMTQIFQIIKSKHQKKNQLNNYELTILSKIKIDKSENNFLNVIAKNLICHLEKKVLKKFKKSEIVENFDVLVRFSLKIDWITVCDYLPKLFYLIDSIELRTKLIQILENLNADKIILNFIKNINSTELNCLKPNYQERFNAIDELINFFEKQKRHDHSTPSNFLHFAFWNILFVLEKNEESSLNIKLLHVIKLLISFIFLFSIENYNLIIFLHKNLQKNMQDSYKGAKTYAPVLQHMVMCFIGSKNKLYSNLTFLQDYSFLLNENDNLNFFSNITSIQGHRHAKALALLGRDLDSDIILNLSVQKTLRTIVGWFIWPAINLKKNKINISENQFSVAVNTFKFLCNMLSWKKYSHLLHKTLKLLVKSDSEKWKMILKLISSIIDGFTKTKMTKDVVNYFKKFLLPLLHEILVKTISVDKSHKLSQKSKSKSKLEIKLKAPVAYITIKLLKLLPPKDMYELIPYTMQNVINILKSRSLDVREWTRKLLTKMISLVGVEYFNQFLLDLSSTLNRGYLKHILLYTIHSILKHLDQENKNLNLLTFFSIEKITNLHFDLIFSSGETHVETDIPEEASHLFEYKKDRCLDTFSMLIRFSSKETVQQLLCTLKCKFSETQNIKIIDKLVNISNKICYSLMDNPKIEIDTIYDILNVYLFPLIPIYSSDLNMLTVSVNEMHNTIKQFRKNANIYNIQFCCKLILLCIKHNKLPLVDGKLFDSSLVFQGDSNFLNFEILTKTVNVIIWGIYSNYTPVVSLCLKTLKRYQTLTGYEFPIIKEYTTVIMKQLFNLVSIYIQPGASDSMENLVLLRTCYSVIAAFISISYIPSEEEVALILHYIDTELIQETTRPIAPSLHLLRVLIKKSKFMKIFVNIMQKLKKLAICSQIDRTRLECQSIVNFYLMRTTKIKFNSILQDILGHLLKGYTQVRFSCLEMIVSLIHSIKPKTLDRIVDNFELIFLTVARCFGSDPNKENRNLSGIVLKMLWNKITISQRKQIIQMSIDWINSINQHEQSLNSMGLMGCMVLRHLAENDQHEFDSFLYTMNNLSTSIKPFFNKINMSNKHLDLIYYNLLSFVLFFFESSHEAVKNILDKFCLKENCIEFLNHPHVLVIGKSLNVVSFLLKTFNSEILNDSWVTLLSKSIFNVYERDDLDKVCLCFCQTLVFLSIYLQNETSLSKKEFNVQYIVEKISHEAVTEQINQGTQFACRKILLYWCKKIYQDALIIFKDSVDIILHCLVRIQSLNCKSKGFDLIEIANDLLLKYQNVLGDDQFSNKLIKIKLDNTQRVNKRKQEQLQEVILTLHD</sequence>
<dbReference type="PANTHER" id="PTHR17695">
    <property type="entry name" value="SMALL SUBUNIT PROCESSOME COMPONENT 20 HOMOLOG"/>
    <property type="match status" value="1"/>
</dbReference>